<evidence type="ECO:0000256" key="2">
    <source>
        <dbReference type="ARBA" id="ARBA00022523"/>
    </source>
</evidence>
<keyword evidence="5" id="KW-1015">Disulfide bond</keyword>
<organism evidence="9 10">
    <name type="scientific">Saponaria officinalis</name>
    <name type="common">Common soapwort</name>
    <name type="synonym">Lychnis saponaria</name>
    <dbReference type="NCBI Taxonomy" id="3572"/>
    <lineage>
        <taxon>Eukaryota</taxon>
        <taxon>Viridiplantae</taxon>
        <taxon>Streptophyta</taxon>
        <taxon>Embryophyta</taxon>
        <taxon>Tracheophyta</taxon>
        <taxon>Spermatophyta</taxon>
        <taxon>Magnoliopsida</taxon>
        <taxon>eudicotyledons</taxon>
        <taxon>Gunneridae</taxon>
        <taxon>Pentapetalae</taxon>
        <taxon>Caryophyllales</taxon>
        <taxon>Caryophyllaceae</taxon>
        <taxon>Caryophylleae</taxon>
        <taxon>Saponaria</taxon>
    </lineage>
</organism>
<proteinExistence type="inferred from homology"/>
<evidence type="ECO:0000313" key="9">
    <source>
        <dbReference type="EMBL" id="KAK9726323.1"/>
    </source>
</evidence>
<keyword evidence="2" id="KW-0052">Apoplast</keyword>
<dbReference type="Gene3D" id="1.20.140.40">
    <property type="entry name" value="Invertase/pectin methylesterase inhibitor family protein"/>
    <property type="match status" value="1"/>
</dbReference>
<evidence type="ECO:0000256" key="6">
    <source>
        <dbReference type="ARBA" id="ARBA00038471"/>
    </source>
</evidence>
<comment type="caution">
    <text evidence="9">The sequence shown here is derived from an EMBL/GenBank/DDBJ whole genome shotgun (WGS) entry which is preliminary data.</text>
</comment>
<keyword evidence="7" id="KW-0472">Membrane</keyword>
<evidence type="ECO:0000313" key="10">
    <source>
        <dbReference type="Proteomes" id="UP001443914"/>
    </source>
</evidence>
<dbReference type="PANTHER" id="PTHR31080">
    <property type="entry name" value="PECTINESTERASE INHIBITOR-LIKE"/>
    <property type="match status" value="1"/>
</dbReference>
<keyword evidence="4" id="KW-0732">Signal</keyword>
<evidence type="ECO:0000256" key="7">
    <source>
        <dbReference type="SAM" id="Phobius"/>
    </source>
</evidence>
<feature type="transmembrane region" description="Helical" evidence="7">
    <location>
        <begin position="7"/>
        <end position="28"/>
    </location>
</feature>
<evidence type="ECO:0000256" key="3">
    <source>
        <dbReference type="ARBA" id="ARBA00022525"/>
    </source>
</evidence>
<dbReference type="CDD" id="cd15798">
    <property type="entry name" value="PMEI-like_3"/>
    <property type="match status" value="1"/>
</dbReference>
<dbReference type="FunFam" id="1.20.140.40:FF:000006">
    <property type="entry name" value="Pectinesterase inhibitor 3"/>
    <property type="match status" value="1"/>
</dbReference>
<keyword evidence="7" id="KW-1133">Transmembrane helix</keyword>
<dbReference type="EMBL" id="JBDFQZ010000005">
    <property type="protein sequence ID" value="KAK9726323.1"/>
    <property type="molecule type" value="Genomic_DNA"/>
</dbReference>
<name>A0AAW1KZX5_SAPOF</name>
<dbReference type="InterPro" id="IPR006501">
    <property type="entry name" value="Pectinesterase_inhib_dom"/>
</dbReference>
<feature type="domain" description="Pectinesterase inhibitor" evidence="8">
    <location>
        <begin position="27"/>
        <end position="182"/>
    </location>
</feature>
<sequence>MTRPLNIFGLIIFFSCHTILFSTVPIYAENYVQEACSVTRYQNVCLKTLASYSNKARRSPRRWARAAVSVTIGEVKMVSQYINNLNRRGHVSGRRNRVALLDCVENVQNSLDNLHKSLDVLRRLSYEGFNEQINDVLTWLSAALTDQDTCIEGFDGKRGKVISSLCNKVQNASFITSNALALANKLATTGIQDLGDRP</sequence>
<dbReference type="SMART" id="SM00856">
    <property type="entry name" value="PMEI"/>
    <property type="match status" value="1"/>
</dbReference>
<evidence type="ECO:0000259" key="8">
    <source>
        <dbReference type="SMART" id="SM00856"/>
    </source>
</evidence>
<dbReference type="Pfam" id="PF04043">
    <property type="entry name" value="PMEI"/>
    <property type="match status" value="1"/>
</dbReference>
<dbReference type="GO" id="GO:0048046">
    <property type="term" value="C:apoplast"/>
    <property type="evidence" value="ECO:0007669"/>
    <property type="project" value="UniProtKB-SubCell"/>
</dbReference>
<reference evidence="9" key="1">
    <citation type="submission" date="2024-03" db="EMBL/GenBank/DDBJ databases">
        <title>WGS assembly of Saponaria officinalis var. Norfolk2.</title>
        <authorList>
            <person name="Jenkins J."/>
            <person name="Shu S."/>
            <person name="Grimwood J."/>
            <person name="Barry K."/>
            <person name="Goodstein D."/>
            <person name="Schmutz J."/>
            <person name="Leebens-Mack J."/>
            <person name="Osbourn A."/>
        </authorList>
    </citation>
    <scope>NUCLEOTIDE SEQUENCE [LARGE SCALE GENOMIC DNA]</scope>
    <source>
        <strain evidence="9">JIC</strain>
    </source>
</reference>
<keyword evidence="7" id="KW-0812">Transmembrane</keyword>
<dbReference type="NCBIfam" id="TIGR01614">
    <property type="entry name" value="PME_inhib"/>
    <property type="match status" value="1"/>
</dbReference>
<evidence type="ECO:0000256" key="4">
    <source>
        <dbReference type="ARBA" id="ARBA00022729"/>
    </source>
</evidence>
<evidence type="ECO:0000256" key="5">
    <source>
        <dbReference type="ARBA" id="ARBA00023157"/>
    </source>
</evidence>
<dbReference type="Proteomes" id="UP001443914">
    <property type="component" value="Unassembled WGS sequence"/>
</dbReference>
<keyword evidence="10" id="KW-1185">Reference proteome</keyword>
<dbReference type="AlphaFoldDB" id="A0AAW1KZX5"/>
<keyword evidence="3" id="KW-0964">Secreted</keyword>
<protein>
    <recommendedName>
        <fullName evidence="8">Pectinesterase inhibitor domain-containing protein</fullName>
    </recommendedName>
</protein>
<dbReference type="InterPro" id="IPR035513">
    <property type="entry name" value="Invertase/methylesterase_inhib"/>
</dbReference>
<evidence type="ECO:0000256" key="1">
    <source>
        <dbReference type="ARBA" id="ARBA00004271"/>
    </source>
</evidence>
<gene>
    <name evidence="9" type="ORF">RND81_05G205900</name>
</gene>
<comment type="similarity">
    <text evidence="6">Belongs to the PMEI family.</text>
</comment>
<dbReference type="PANTHER" id="PTHR31080:SF158">
    <property type="entry name" value="PLANT INVERTASE_PECTIN METHYLESTERASE INHIBITOR SUPERFAMILY PROTEIN"/>
    <property type="match status" value="1"/>
</dbReference>
<dbReference type="PROSITE" id="PS51257">
    <property type="entry name" value="PROKAR_LIPOPROTEIN"/>
    <property type="match status" value="1"/>
</dbReference>
<dbReference type="GO" id="GO:0004857">
    <property type="term" value="F:enzyme inhibitor activity"/>
    <property type="evidence" value="ECO:0007669"/>
    <property type="project" value="InterPro"/>
</dbReference>
<accession>A0AAW1KZX5</accession>
<dbReference type="InterPro" id="IPR051955">
    <property type="entry name" value="PME_Inhibitor"/>
</dbReference>
<dbReference type="SUPFAM" id="SSF101148">
    <property type="entry name" value="Plant invertase/pectin methylesterase inhibitor"/>
    <property type="match status" value="1"/>
</dbReference>
<comment type="subcellular location">
    <subcellularLocation>
        <location evidence="1">Secreted</location>
        <location evidence="1">Extracellular space</location>
        <location evidence="1">Apoplast</location>
    </subcellularLocation>
</comment>